<dbReference type="AlphaFoldDB" id="A0A399J7I1"/>
<dbReference type="GO" id="GO:0016829">
    <property type="term" value="F:lyase activity"/>
    <property type="evidence" value="ECO:0007669"/>
    <property type="project" value="UniProtKB-KW"/>
</dbReference>
<evidence type="ECO:0000313" key="1">
    <source>
        <dbReference type="EMBL" id="RII41448.1"/>
    </source>
</evidence>
<dbReference type="SUPFAM" id="SSF47077">
    <property type="entry name" value="T4 endonuclease V"/>
    <property type="match status" value="1"/>
</dbReference>
<gene>
    <name evidence="1" type="ORF">DWB68_12565</name>
</gene>
<keyword evidence="1" id="KW-0456">Lyase</keyword>
<dbReference type="EMBL" id="QQXK01000027">
    <property type="protein sequence ID" value="RII41448.1"/>
    <property type="molecule type" value="Genomic_DNA"/>
</dbReference>
<name>A0A399J7I1_9MICC</name>
<keyword evidence="2" id="KW-1185">Reference proteome</keyword>
<dbReference type="RefSeq" id="WP_119425470.1">
    <property type="nucleotide sequence ID" value="NZ_QQXK01000027.1"/>
</dbReference>
<protein>
    <submittedName>
        <fullName evidence="1">DNA lyase</fullName>
    </submittedName>
</protein>
<dbReference type="Proteomes" id="UP000265419">
    <property type="component" value="Unassembled WGS sequence"/>
</dbReference>
<dbReference type="InterPro" id="IPR004260">
    <property type="entry name" value="Pyr-dimer_DNA_glycosylase"/>
</dbReference>
<evidence type="ECO:0000313" key="2">
    <source>
        <dbReference type="Proteomes" id="UP000265419"/>
    </source>
</evidence>
<comment type="caution">
    <text evidence="1">The sequence shown here is derived from an EMBL/GenBank/DDBJ whole genome shotgun (WGS) entry which is preliminary data.</text>
</comment>
<accession>A0A399J7I1</accession>
<reference evidence="1 2" key="1">
    <citation type="submission" date="2018-07" db="EMBL/GenBank/DDBJ databases">
        <title>Arthrobacter sp. nov., isolated from raw cow's milk with high bacterial count.</title>
        <authorList>
            <person name="Hahne J."/>
            <person name="Isele D."/>
            <person name="Lipski A."/>
        </authorList>
    </citation>
    <scope>NUCLEOTIDE SEQUENCE [LARGE SCALE GENOMIC DNA]</scope>
    <source>
        <strain evidence="1 2">JZ R-35</strain>
    </source>
</reference>
<sequence>MRVWSLHPRYLDASGLVACWRETLLAQKVLRGLTRGYTKHPQLQRWREQAEPVEAIGAYLHFLHAEATARGYRFDASRIAVPPTNPDRWLGVMSVSEGQLALEREHLRAKLEARSPEALPRLDDVALPHPLFASVPGRVAAWERA</sequence>
<organism evidence="1 2">
    <name type="scientific">Galactobacter valiniphilus</name>
    <dbReference type="NCBI Taxonomy" id="2676122"/>
    <lineage>
        <taxon>Bacteria</taxon>
        <taxon>Bacillati</taxon>
        <taxon>Actinomycetota</taxon>
        <taxon>Actinomycetes</taxon>
        <taxon>Micrococcales</taxon>
        <taxon>Micrococcaceae</taxon>
        <taxon>Galactobacter</taxon>
    </lineage>
</organism>
<dbReference type="Pfam" id="PF03013">
    <property type="entry name" value="Pyr_excise"/>
    <property type="match status" value="1"/>
</dbReference>
<proteinExistence type="predicted"/>